<dbReference type="GO" id="GO:0003677">
    <property type="term" value="F:DNA binding"/>
    <property type="evidence" value="ECO:0007669"/>
    <property type="project" value="UniProtKB-KW"/>
</dbReference>
<evidence type="ECO:0000256" key="10">
    <source>
        <dbReference type="ARBA" id="ARBA00023125"/>
    </source>
</evidence>
<keyword evidence="9" id="KW-0460">Magnesium</keyword>
<comment type="domain">
    <text evidence="12">Contains an N-terminal zinc-binding domain, a central core domain that contains the primase activity, and a C-terminal DnaB-binding domain.</text>
</comment>
<evidence type="ECO:0000313" key="15">
    <source>
        <dbReference type="EMBL" id="MBO8456527.1"/>
    </source>
</evidence>
<dbReference type="GO" id="GO:0005737">
    <property type="term" value="C:cytoplasm"/>
    <property type="evidence" value="ECO:0007669"/>
    <property type="project" value="TreeGrafter"/>
</dbReference>
<dbReference type="PANTHER" id="PTHR30313:SF2">
    <property type="entry name" value="DNA PRIMASE"/>
    <property type="match status" value="1"/>
</dbReference>
<dbReference type="FunFam" id="3.90.580.10:FF:000001">
    <property type="entry name" value="DNA primase"/>
    <property type="match status" value="1"/>
</dbReference>
<dbReference type="AlphaFoldDB" id="A0A9D9N145"/>
<keyword evidence="5 12" id="KW-0235">DNA replication</keyword>
<evidence type="ECO:0000313" key="16">
    <source>
        <dbReference type="Proteomes" id="UP000823617"/>
    </source>
</evidence>
<dbReference type="GO" id="GO:0000428">
    <property type="term" value="C:DNA-directed RNA polymerase complex"/>
    <property type="evidence" value="ECO:0007669"/>
    <property type="project" value="UniProtKB-KW"/>
</dbReference>
<keyword evidence="10 12" id="KW-0238">DNA-binding</keyword>
<dbReference type="GO" id="GO:1990077">
    <property type="term" value="C:primosome complex"/>
    <property type="evidence" value="ECO:0007669"/>
    <property type="project" value="UniProtKB-KW"/>
</dbReference>
<dbReference type="Pfam" id="PF13155">
    <property type="entry name" value="Toprim_2"/>
    <property type="match status" value="1"/>
</dbReference>
<reference evidence="15" key="2">
    <citation type="journal article" date="2021" name="PeerJ">
        <title>Extensive microbial diversity within the chicken gut microbiome revealed by metagenomics and culture.</title>
        <authorList>
            <person name="Gilroy R."/>
            <person name="Ravi A."/>
            <person name="Getino M."/>
            <person name="Pursley I."/>
            <person name="Horton D.L."/>
            <person name="Alikhan N.F."/>
            <person name="Baker D."/>
            <person name="Gharbi K."/>
            <person name="Hall N."/>
            <person name="Watson M."/>
            <person name="Adriaenssens E.M."/>
            <person name="Foster-Nyarko E."/>
            <person name="Jarju S."/>
            <person name="Secka A."/>
            <person name="Antonio M."/>
            <person name="Oren A."/>
            <person name="Chaudhuri R.R."/>
            <person name="La Ragione R."/>
            <person name="Hildebrand F."/>
            <person name="Pallen M.J."/>
        </authorList>
    </citation>
    <scope>NUCLEOTIDE SEQUENCE</scope>
    <source>
        <strain evidence="15">B1-3475</strain>
    </source>
</reference>
<feature type="domain" description="Toprim" evidence="14">
    <location>
        <begin position="259"/>
        <end position="340"/>
    </location>
</feature>
<dbReference type="Pfam" id="PF01807">
    <property type="entry name" value="Zn_ribbon_DnaG"/>
    <property type="match status" value="1"/>
</dbReference>
<dbReference type="HAMAP" id="MF_00974">
    <property type="entry name" value="DNA_primase_DnaG"/>
    <property type="match status" value="1"/>
</dbReference>
<organism evidence="15 16">
    <name type="scientific">Candidatus Cryptobacteroides intestinigallinarum</name>
    <dbReference type="NCBI Taxonomy" id="2840767"/>
    <lineage>
        <taxon>Bacteria</taxon>
        <taxon>Pseudomonadati</taxon>
        <taxon>Bacteroidota</taxon>
        <taxon>Bacteroidia</taxon>
        <taxon>Bacteroidales</taxon>
        <taxon>Candidatus Cryptobacteroides</taxon>
    </lineage>
</organism>
<dbReference type="InterPro" id="IPR037068">
    <property type="entry name" value="DNA_primase_core_N_sf"/>
</dbReference>
<dbReference type="EC" id="2.7.7.101" evidence="12"/>
<keyword evidence="2 12" id="KW-0639">Primosome</keyword>
<comment type="subunit">
    <text evidence="12">Monomer. Interacts with DnaB.</text>
</comment>
<dbReference type="InterPro" id="IPR006295">
    <property type="entry name" value="DNA_primase_DnaG"/>
</dbReference>
<evidence type="ECO:0000256" key="11">
    <source>
        <dbReference type="ARBA" id="ARBA00023163"/>
    </source>
</evidence>
<dbReference type="Gene3D" id="3.40.1360.10">
    <property type="match status" value="1"/>
</dbReference>
<dbReference type="PROSITE" id="PS50880">
    <property type="entry name" value="TOPRIM"/>
    <property type="match status" value="1"/>
</dbReference>
<proteinExistence type="inferred from homology"/>
<comment type="function">
    <text evidence="12">RNA polymerase that catalyzes the synthesis of short RNA molecules used as primers for DNA polymerase during DNA replication.</text>
</comment>
<evidence type="ECO:0000259" key="14">
    <source>
        <dbReference type="PROSITE" id="PS50880"/>
    </source>
</evidence>
<comment type="catalytic activity">
    <reaction evidence="12">
        <text>ssDNA + n NTP = ssDNA/pppN(pN)n-1 hybrid + (n-1) diphosphate.</text>
        <dbReference type="EC" id="2.7.7.101"/>
    </reaction>
</comment>
<dbReference type="GO" id="GO:0006269">
    <property type="term" value="P:DNA replication, synthesis of primer"/>
    <property type="evidence" value="ECO:0007669"/>
    <property type="project" value="UniProtKB-UniRule"/>
</dbReference>
<dbReference type="GO" id="GO:0003899">
    <property type="term" value="F:DNA-directed RNA polymerase activity"/>
    <property type="evidence" value="ECO:0007669"/>
    <property type="project" value="UniProtKB-UniRule"/>
</dbReference>
<dbReference type="InterPro" id="IPR030846">
    <property type="entry name" value="DnaG_bac"/>
</dbReference>
<evidence type="ECO:0000256" key="3">
    <source>
        <dbReference type="ARBA" id="ARBA00022679"/>
    </source>
</evidence>
<dbReference type="GO" id="GO:0008270">
    <property type="term" value="F:zinc ion binding"/>
    <property type="evidence" value="ECO:0007669"/>
    <property type="project" value="UniProtKB-UniRule"/>
</dbReference>
<accession>A0A9D9N145</accession>
<dbReference type="InterPro" id="IPR050219">
    <property type="entry name" value="DnaG_primase"/>
</dbReference>
<keyword evidence="3 12" id="KW-0808">Transferase</keyword>
<evidence type="ECO:0000256" key="4">
    <source>
        <dbReference type="ARBA" id="ARBA00022695"/>
    </source>
</evidence>
<keyword evidence="1 12" id="KW-0240">DNA-directed RNA polymerase</keyword>
<feature type="region of interest" description="Disordered" evidence="13">
    <location>
        <begin position="443"/>
        <end position="484"/>
    </location>
</feature>
<comment type="caution">
    <text evidence="15">The sequence shown here is derived from an EMBL/GenBank/DDBJ whole genome shotgun (WGS) entry which is preliminary data.</text>
</comment>
<name>A0A9D9N145_9BACT</name>
<protein>
    <recommendedName>
        <fullName evidence="12">DNA primase</fullName>
        <ecNumber evidence="12">2.7.7.101</ecNumber>
    </recommendedName>
</protein>
<keyword evidence="7 12" id="KW-0863">Zinc-finger</keyword>
<keyword evidence="8 12" id="KW-0862">Zinc</keyword>
<keyword evidence="11 12" id="KW-0804">Transcription</keyword>
<evidence type="ECO:0000256" key="8">
    <source>
        <dbReference type="ARBA" id="ARBA00022833"/>
    </source>
</evidence>
<dbReference type="SUPFAM" id="SSF56731">
    <property type="entry name" value="DNA primase core"/>
    <property type="match status" value="1"/>
</dbReference>
<dbReference type="Proteomes" id="UP000823617">
    <property type="component" value="Unassembled WGS sequence"/>
</dbReference>
<dbReference type="InterPro" id="IPR019475">
    <property type="entry name" value="DNA_primase_DnaB-bd"/>
</dbReference>
<sequence length="670" mass="75009">MIPKETVDRIIDAARIEDVVGDFVTLKRRGANFVACCPFHNEKTPSFYVSPAKGIYKCFGCGKVGTSVGFIMEHESLSYVEALKYLAKKYGIEVVEKEESAEDIAQRQRHESLMLVSEFAAGFFKDALATKEGQAIGYAYFKSRGLEDDTIAKFGLGWAPRSRHALADAAKVAGYKEEFLVDTGLCVRRDDGTLSDRFFDRVVFPIHSVSGRPIAFGCRTLRTDKTVAKYVNSPETEIYVKSKSLYGIYFARNEIARQDRCLLVEGYLDVISMHQLGITNVVASSGTSLTVEQIRLIKRFTSNVTIIYDGDAAGIHAALRGIGLVLKEGLNVKVVLLPDGDDPDSYSRKHTLEEVRSFISSHEQDFIEFKSDILLGEAGDDPLKRAELINDIADTIALIPDAVKRSVYVDVCGKKFDIDRQILFERVSTTRGGMLAEEKKHLEMKSARAAEASRPSWTPEPGMSPQHESPLPSSPVKQEEPPLPGIDDAYLAPCEKELLGFIVESGDDPLIFDKDSEYYTGEQPSSVAEFIDSALSADDLGFVNSLYRKVYDEYFRMYDEGLTQEQIRNRLMNSEDKEIRAVTSDLLEDKYMITVENYRNSLTSKTTMLARFVPKSVMAYQGKRIDEMLRKCSADLEAASDDVEVQIGLIKRIDDLNRLRAKLNNRLGRV</sequence>
<evidence type="ECO:0000256" key="1">
    <source>
        <dbReference type="ARBA" id="ARBA00022478"/>
    </source>
</evidence>
<evidence type="ECO:0000256" key="9">
    <source>
        <dbReference type="ARBA" id="ARBA00022842"/>
    </source>
</evidence>
<dbReference type="SUPFAM" id="SSF57783">
    <property type="entry name" value="Zinc beta-ribbon"/>
    <property type="match status" value="1"/>
</dbReference>
<dbReference type="Gene3D" id="3.90.580.10">
    <property type="entry name" value="Zinc finger, CHC2-type domain"/>
    <property type="match status" value="1"/>
</dbReference>
<dbReference type="NCBIfam" id="TIGR01391">
    <property type="entry name" value="dnaG"/>
    <property type="match status" value="1"/>
</dbReference>
<evidence type="ECO:0000256" key="6">
    <source>
        <dbReference type="ARBA" id="ARBA00022723"/>
    </source>
</evidence>
<evidence type="ECO:0000256" key="7">
    <source>
        <dbReference type="ARBA" id="ARBA00022771"/>
    </source>
</evidence>
<gene>
    <name evidence="12 15" type="primary">dnaG</name>
    <name evidence="15" type="ORF">IAC08_09050</name>
</gene>
<evidence type="ECO:0000256" key="12">
    <source>
        <dbReference type="HAMAP-Rule" id="MF_00974"/>
    </source>
</evidence>
<dbReference type="InterPro" id="IPR034151">
    <property type="entry name" value="TOPRIM_DnaG_bac"/>
</dbReference>
<reference evidence="15" key="1">
    <citation type="submission" date="2020-10" db="EMBL/GenBank/DDBJ databases">
        <authorList>
            <person name="Gilroy R."/>
        </authorList>
    </citation>
    <scope>NUCLEOTIDE SEQUENCE</scope>
    <source>
        <strain evidence="15">B1-3475</strain>
    </source>
</reference>
<evidence type="ECO:0000256" key="2">
    <source>
        <dbReference type="ARBA" id="ARBA00022515"/>
    </source>
</evidence>
<comment type="similarity">
    <text evidence="12">Belongs to the DnaG primase family.</text>
</comment>
<dbReference type="PANTHER" id="PTHR30313">
    <property type="entry name" value="DNA PRIMASE"/>
    <property type="match status" value="1"/>
</dbReference>
<dbReference type="EMBL" id="JADIMK010000099">
    <property type="protein sequence ID" value="MBO8456527.1"/>
    <property type="molecule type" value="Genomic_DNA"/>
</dbReference>
<dbReference type="InterPro" id="IPR006171">
    <property type="entry name" value="TOPRIM_dom"/>
</dbReference>
<comment type="cofactor">
    <cofactor evidence="12">
        <name>Zn(2+)</name>
        <dbReference type="ChEBI" id="CHEBI:29105"/>
    </cofactor>
    <text evidence="12">Binds 1 zinc ion per monomer.</text>
</comment>
<keyword evidence="6 12" id="KW-0479">Metal-binding</keyword>
<dbReference type="InterPro" id="IPR002694">
    <property type="entry name" value="Znf_CHC2"/>
</dbReference>
<dbReference type="CDD" id="cd03364">
    <property type="entry name" value="TOPRIM_DnaG_primases"/>
    <property type="match status" value="1"/>
</dbReference>
<dbReference type="Pfam" id="PF08275">
    <property type="entry name" value="DNAG_N"/>
    <property type="match status" value="1"/>
</dbReference>
<evidence type="ECO:0000256" key="13">
    <source>
        <dbReference type="SAM" id="MobiDB-lite"/>
    </source>
</evidence>
<dbReference type="InterPro" id="IPR036977">
    <property type="entry name" value="DNA_primase_Znf_CHC2"/>
</dbReference>
<evidence type="ECO:0000256" key="5">
    <source>
        <dbReference type="ARBA" id="ARBA00022705"/>
    </source>
</evidence>
<keyword evidence="4 12" id="KW-0548">Nucleotidyltransferase</keyword>
<dbReference type="SMART" id="SM00400">
    <property type="entry name" value="ZnF_CHCC"/>
    <property type="match status" value="1"/>
</dbReference>
<dbReference type="Gene3D" id="3.90.980.10">
    <property type="entry name" value="DNA primase, catalytic core, N-terminal domain"/>
    <property type="match status" value="1"/>
</dbReference>
<feature type="zinc finger region" description="CHC2-type" evidence="12">
    <location>
        <begin position="37"/>
        <end position="61"/>
    </location>
</feature>
<dbReference type="InterPro" id="IPR013264">
    <property type="entry name" value="DNAG_N"/>
</dbReference>
<dbReference type="Pfam" id="PF10410">
    <property type="entry name" value="DnaB_bind"/>
    <property type="match status" value="1"/>
</dbReference>
<dbReference type="FunFam" id="3.40.1360.10:FF:000002">
    <property type="entry name" value="DNA primase"/>
    <property type="match status" value="1"/>
</dbReference>
<dbReference type="SMART" id="SM00493">
    <property type="entry name" value="TOPRIM"/>
    <property type="match status" value="1"/>
</dbReference>